<evidence type="ECO:0000256" key="5">
    <source>
        <dbReference type="SAM" id="MobiDB-lite"/>
    </source>
</evidence>
<keyword evidence="8" id="KW-1185">Reference proteome</keyword>
<feature type="compositionally biased region" description="Low complexity" evidence="5">
    <location>
        <begin position="87"/>
        <end position="96"/>
    </location>
</feature>
<keyword evidence="3" id="KW-0732">Signal</keyword>
<reference evidence="7" key="1">
    <citation type="submission" date="2017-07" db="EMBL/GenBank/DDBJ databases">
        <title>Taro Niue Genome Assembly and Annotation.</title>
        <authorList>
            <person name="Atibalentja N."/>
            <person name="Keating K."/>
            <person name="Fields C.J."/>
        </authorList>
    </citation>
    <scope>NUCLEOTIDE SEQUENCE</scope>
    <source>
        <strain evidence="7">Niue_2</strain>
        <tissue evidence="7">Leaf</tissue>
    </source>
</reference>
<accession>A0A843UKL2</accession>
<dbReference type="GO" id="GO:0005179">
    <property type="term" value="F:hormone activity"/>
    <property type="evidence" value="ECO:0007669"/>
    <property type="project" value="UniProtKB-KW"/>
</dbReference>
<comment type="caution">
    <text evidence="7">The sequence shown here is derived from an EMBL/GenBank/DDBJ whole genome shotgun (WGS) entry which is preliminary data.</text>
</comment>
<evidence type="ECO:0000313" key="8">
    <source>
        <dbReference type="Proteomes" id="UP000652761"/>
    </source>
</evidence>
<dbReference type="EMBL" id="NMUH01000646">
    <property type="protein sequence ID" value="MQL82666.1"/>
    <property type="molecule type" value="Genomic_DNA"/>
</dbReference>
<evidence type="ECO:0000313" key="7">
    <source>
        <dbReference type="EMBL" id="MQL82666.1"/>
    </source>
</evidence>
<name>A0A843UKL2_COLES</name>
<evidence type="ECO:0000256" key="4">
    <source>
        <dbReference type="ARBA" id="ARBA00023157"/>
    </source>
</evidence>
<sequence>MKPARFSTDALDRTAIRPGTEARTRRRGVRGCEVDKPVKGHRHRTAASWLQGSGSFGNTIDVEGLYQKGCPFSPRLPPPNPINQRGAAAAASAAAAEQTNKQKVSRQQATSDQEPQRQQTRMGSRGHLLLRLVLLAAVALAALSGARAGEQLQPDLADQLMGWIPTRSACKGTIAECLAGEEFALDSESNRRILATTGYISYAALRRGSVPCSRRGASYYNCRAGAQANPYSRGCSAITRCRS</sequence>
<dbReference type="PANTHER" id="PTHR33136">
    <property type="entry name" value="RAPID ALKALINIZATION FACTOR-LIKE"/>
    <property type="match status" value="1"/>
</dbReference>
<comment type="similarity">
    <text evidence="1">Belongs to the plant rapid alkalinization factor (RALF) family.</text>
</comment>
<dbReference type="AlphaFoldDB" id="A0A843UKL2"/>
<keyword evidence="6" id="KW-0812">Transmembrane</keyword>
<evidence type="ECO:0000256" key="6">
    <source>
        <dbReference type="SAM" id="Phobius"/>
    </source>
</evidence>
<keyword evidence="6" id="KW-0472">Membrane</keyword>
<dbReference type="Pfam" id="PF05498">
    <property type="entry name" value="RALF"/>
    <property type="match status" value="1"/>
</dbReference>
<keyword evidence="4" id="KW-1015">Disulfide bond</keyword>
<organism evidence="7 8">
    <name type="scientific">Colocasia esculenta</name>
    <name type="common">Wild taro</name>
    <name type="synonym">Arum esculentum</name>
    <dbReference type="NCBI Taxonomy" id="4460"/>
    <lineage>
        <taxon>Eukaryota</taxon>
        <taxon>Viridiplantae</taxon>
        <taxon>Streptophyta</taxon>
        <taxon>Embryophyta</taxon>
        <taxon>Tracheophyta</taxon>
        <taxon>Spermatophyta</taxon>
        <taxon>Magnoliopsida</taxon>
        <taxon>Liliopsida</taxon>
        <taxon>Araceae</taxon>
        <taxon>Aroideae</taxon>
        <taxon>Colocasieae</taxon>
        <taxon>Colocasia</taxon>
    </lineage>
</organism>
<evidence type="ECO:0000256" key="1">
    <source>
        <dbReference type="ARBA" id="ARBA00009178"/>
    </source>
</evidence>
<dbReference type="PANTHER" id="PTHR33136:SF13">
    <property type="entry name" value="OS10G0328900 PROTEIN"/>
    <property type="match status" value="1"/>
</dbReference>
<feature type="transmembrane region" description="Helical" evidence="6">
    <location>
        <begin position="128"/>
        <end position="146"/>
    </location>
</feature>
<dbReference type="Proteomes" id="UP000652761">
    <property type="component" value="Unassembled WGS sequence"/>
</dbReference>
<evidence type="ECO:0000256" key="2">
    <source>
        <dbReference type="ARBA" id="ARBA00022702"/>
    </source>
</evidence>
<evidence type="ECO:0000256" key="3">
    <source>
        <dbReference type="ARBA" id="ARBA00022729"/>
    </source>
</evidence>
<dbReference type="GO" id="GO:0019722">
    <property type="term" value="P:calcium-mediated signaling"/>
    <property type="evidence" value="ECO:0007669"/>
    <property type="project" value="TreeGrafter"/>
</dbReference>
<dbReference type="InterPro" id="IPR008801">
    <property type="entry name" value="RALF"/>
</dbReference>
<proteinExistence type="inferred from homology"/>
<keyword evidence="2" id="KW-0372">Hormone</keyword>
<dbReference type="OrthoDB" id="1613518at2759"/>
<feature type="region of interest" description="Disordered" evidence="5">
    <location>
        <begin position="71"/>
        <end position="122"/>
    </location>
</feature>
<protein>
    <submittedName>
        <fullName evidence="7">Uncharacterized protein</fullName>
    </submittedName>
</protein>
<feature type="compositionally biased region" description="Polar residues" evidence="5">
    <location>
        <begin position="97"/>
        <end position="122"/>
    </location>
</feature>
<keyword evidence="6" id="KW-1133">Transmembrane helix</keyword>
<dbReference type="GO" id="GO:0009506">
    <property type="term" value="C:plasmodesma"/>
    <property type="evidence" value="ECO:0007669"/>
    <property type="project" value="TreeGrafter"/>
</dbReference>
<gene>
    <name evidence="7" type="ORF">Taro_015140</name>
</gene>